<dbReference type="Proteomes" id="UP000887563">
    <property type="component" value="Unplaced"/>
</dbReference>
<dbReference type="PANTHER" id="PTHR10858:SF23">
    <property type="entry name" value="DEOXYRIBONUCLEASE II"/>
    <property type="match status" value="1"/>
</dbReference>
<evidence type="ECO:0000256" key="2">
    <source>
        <dbReference type="ARBA" id="ARBA00022801"/>
    </source>
</evidence>
<keyword evidence="3" id="KW-1185">Reference proteome</keyword>
<organism evidence="3 4">
    <name type="scientific">Meloidogyne incognita</name>
    <name type="common">Southern root-knot nematode worm</name>
    <name type="synonym">Oxyuris incognita</name>
    <dbReference type="NCBI Taxonomy" id="6306"/>
    <lineage>
        <taxon>Eukaryota</taxon>
        <taxon>Metazoa</taxon>
        <taxon>Ecdysozoa</taxon>
        <taxon>Nematoda</taxon>
        <taxon>Chromadorea</taxon>
        <taxon>Rhabditida</taxon>
        <taxon>Tylenchina</taxon>
        <taxon>Tylenchomorpha</taxon>
        <taxon>Tylenchoidea</taxon>
        <taxon>Meloidogynidae</taxon>
        <taxon>Meloidogyninae</taxon>
        <taxon>Meloidogyne</taxon>
        <taxon>Meloidogyne incognita group</taxon>
    </lineage>
</organism>
<accession>A0A914NWQ5</accession>
<evidence type="ECO:0000256" key="1">
    <source>
        <dbReference type="ARBA" id="ARBA00007527"/>
    </source>
</evidence>
<comment type="similarity">
    <text evidence="1">Belongs to the DNase II family.</text>
</comment>
<evidence type="ECO:0000313" key="3">
    <source>
        <dbReference type="Proteomes" id="UP000887563"/>
    </source>
</evidence>
<dbReference type="GO" id="GO:0004531">
    <property type="term" value="F:deoxyribonuclease II activity"/>
    <property type="evidence" value="ECO:0007669"/>
    <property type="project" value="InterPro"/>
</dbReference>
<dbReference type="InterPro" id="IPR004947">
    <property type="entry name" value="DNase_II"/>
</dbReference>
<evidence type="ECO:0000313" key="4">
    <source>
        <dbReference type="WBParaSite" id="Minc3s11812g45167"/>
    </source>
</evidence>
<reference evidence="4" key="1">
    <citation type="submission" date="2022-11" db="UniProtKB">
        <authorList>
            <consortium name="WormBaseParasite"/>
        </authorList>
    </citation>
    <scope>IDENTIFICATION</scope>
</reference>
<protein>
    <submittedName>
        <fullName evidence="4">Deoxyribonuclease II</fullName>
    </submittedName>
</protein>
<sequence>VSSNKNGFWLVHSVPKFPLSSEEKYLYPESGKRNGQSFFCLSFSSDALEQIDDNSQTL</sequence>
<dbReference type="WBParaSite" id="Minc3s11812g45167">
    <property type="protein sequence ID" value="Minc3s11812g45167"/>
    <property type="gene ID" value="Minc3s11812g45167"/>
</dbReference>
<name>A0A914NWQ5_MELIC</name>
<dbReference type="PANTHER" id="PTHR10858">
    <property type="entry name" value="DEOXYRIBONUCLEASE II"/>
    <property type="match status" value="1"/>
</dbReference>
<dbReference type="GO" id="GO:0006309">
    <property type="term" value="P:apoptotic DNA fragmentation"/>
    <property type="evidence" value="ECO:0007669"/>
    <property type="project" value="TreeGrafter"/>
</dbReference>
<keyword evidence="2" id="KW-0378">Hydrolase</keyword>
<proteinExistence type="inferred from homology"/>
<dbReference type="Pfam" id="PF03265">
    <property type="entry name" value="DNase_II"/>
    <property type="match status" value="1"/>
</dbReference>
<dbReference type="AlphaFoldDB" id="A0A914NWQ5"/>